<organism evidence="7 8">
    <name type="scientific">Allacma fusca</name>
    <dbReference type="NCBI Taxonomy" id="39272"/>
    <lineage>
        <taxon>Eukaryota</taxon>
        <taxon>Metazoa</taxon>
        <taxon>Ecdysozoa</taxon>
        <taxon>Arthropoda</taxon>
        <taxon>Hexapoda</taxon>
        <taxon>Collembola</taxon>
        <taxon>Symphypleona</taxon>
        <taxon>Sminthuridae</taxon>
        <taxon>Allacma</taxon>
    </lineage>
</organism>
<evidence type="ECO:0000256" key="1">
    <source>
        <dbReference type="ARBA" id="ARBA00022723"/>
    </source>
</evidence>
<evidence type="ECO:0000256" key="5">
    <source>
        <dbReference type="SAM" id="Coils"/>
    </source>
</evidence>
<keyword evidence="1" id="KW-0479">Metal-binding</keyword>
<keyword evidence="5" id="KW-0175">Coiled coil</keyword>
<dbReference type="PROSITE" id="PS50089">
    <property type="entry name" value="ZF_RING_2"/>
    <property type="match status" value="1"/>
</dbReference>
<dbReference type="InterPro" id="IPR018957">
    <property type="entry name" value="Znf_C3HC4_RING-type"/>
</dbReference>
<keyword evidence="3" id="KW-0862">Zinc</keyword>
<dbReference type="SMART" id="SM00184">
    <property type="entry name" value="RING"/>
    <property type="match status" value="1"/>
</dbReference>
<dbReference type="Proteomes" id="UP000708208">
    <property type="component" value="Unassembled WGS sequence"/>
</dbReference>
<keyword evidence="8" id="KW-1185">Reference proteome</keyword>
<evidence type="ECO:0000313" key="7">
    <source>
        <dbReference type="EMBL" id="CAG7679195.1"/>
    </source>
</evidence>
<keyword evidence="2 4" id="KW-0863">Zinc-finger</keyword>
<evidence type="ECO:0000313" key="8">
    <source>
        <dbReference type="Proteomes" id="UP000708208"/>
    </source>
</evidence>
<gene>
    <name evidence="7" type="ORF">AFUS01_LOCUS2665</name>
</gene>
<evidence type="ECO:0000256" key="2">
    <source>
        <dbReference type="ARBA" id="ARBA00022771"/>
    </source>
</evidence>
<comment type="caution">
    <text evidence="7">The sequence shown here is derived from an EMBL/GenBank/DDBJ whole genome shotgun (WGS) entry which is preliminary data.</text>
</comment>
<sequence length="144" mass="16518">MFAICSVCLNGLDTLPEGAPRDWRTCTTECGHIFHVVCINEWWRSVMSQTQPGYMHQFACPVCRKTSMGPYVFQVYLSSQDRTELPVDSRVAELEAQNGELRANLELKIHELEKIKAALQRKLQKEPVDLCKDLEPKYKRESSA</sequence>
<reference evidence="7" key="1">
    <citation type="submission" date="2021-06" db="EMBL/GenBank/DDBJ databases">
        <authorList>
            <person name="Hodson N. C."/>
            <person name="Mongue J. A."/>
            <person name="Jaron S. K."/>
        </authorList>
    </citation>
    <scope>NUCLEOTIDE SEQUENCE</scope>
</reference>
<dbReference type="EMBL" id="CAJVCH010015427">
    <property type="protein sequence ID" value="CAG7679195.1"/>
    <property type="molecule type" value="Genomic_DNA"/>
</dbReference>
<feature type="domain" description="RING-type" evidence="6">
    <location>
        <begin position="5"/>
        <end position="64"/>
    </location>
</feature>
<evidence type="ECO:0000259" key="6">
    <source>
        <dbReference type="PROSITE" id="PS50089"/>
    </source>
</evidence>
<dbReference type="Pfam" id="PF00097">
    <property type="entry name" value="zf-C3HC4"/>
    <property type="match status" value="1"/>
</dbReference>
<accession>A0A8J2JAC8</accession>
<dbReference type="InterPro" id="IPR001841">
    <property type="entry name" value="Znf_RING"/>
</dbReference>
<dbReference type="GO" id="GO:0008270">
    <property type="term" value="F:zinc ion binding"/>
    <property type="evidence" value="ECO:0007669"/>
    <property type="project" value="UniProtKB-KW"/>
</dbReference>
<name>A0A8J2JAC8_9HEXA</name>
<protein>
    <recommendedName>
        <fullName evidence="6">RING-type domain-containing protein</fullName>
    </recommendedName>
</protein>
<feature type="coiled-coil region" evidence="5">
    <location>
        <begin position="91"/>
        <end position="122"/>
    </location>
</feature>
<evidence type="ECO:0000256" key="3">
    <source>
        <dbReference type="ARBA" id="ARBA00022833"/>
    </source>
</evidence>
<proteinExistence type="predicted"/>
<dbReference type="OrthoDB" id="8062037at2759"/>
<dbReference type="AlphaFoldDB" id="A0A8J2JAC8"/>
<evidence type="ECO:0000256" key="4">
    <source>
        <dbReference type="PROSITE-ProRule" id="PRU00175"/>
    </source>
</evidence>